<dbReference type="Proteomes" id="UP000052978">
    <property type="component" value="Unassembled WGS sequence"/>
</dbReference>
<feature type="domain" description="Fork-head" evidence="5">
    <location>
        <begin position="52"/>
        <end position="90"/>
    </location>
</feature>
<keyword evidence="7" id="KW-1185">Reference proteome</keyword>
<dbReference type="GO" id="GO:0005634">
    <property type="term" value="C:nucleus"/>
    <property type="evidence" value="ECO:0007669"/>
    <property type="project" value="UniProtKB-SubCell"/>
</dbReference>
<dbReference type="Gene3D" id="1.10.10.10">
    <property type="entry name" value="Winged helix-like DNA-binding domain superfamily/Winged helix DNA-binding domain"/>
    <property type="match status" value="1"/>
</dbReference>
<feature type="DNA-binding region" description="Fork-head" evidence="3">
    <location>
        <begin position="52"/>
        <end position="90"/>
    </location>
</feature>
<feature type="region of interest" description="Disordered" evidence="4">
    <location>
        <begin position="17"/>
        <end position="50"/>
    </location>
</feature>
<evidence type="ECO:0000256" key="3">
    <source>
        <dbReference type="PROSITE-ProRule" id="PRU00089"/>
    </source>
</evidence>
<keyword evidence="3" id="KW-0539">Nucleus</keyword>
<dbReference type="EMBL" id="KE164353">
    <property type="protein sequence ID" value="EPQ17372.1"/>
    <property type="molecule type" value="Genomic_DNA"/>
</dbReference>
<dbReference type="InterPro" id="IPR001766">
    <property type="entry name" value="Fork_head_dom"/>
</dbReference>
<dbReference type="SUPFAM" id="SSF46785">
    <property type="entry name" value="Winged helix' DNA-binding domain"/>
    <property type="match status" value="1"/>
</dbReference>
<dbReference type="InterPro" id="IPR036388">
    <property type="entry name" value="WH-like_DNA-bd_sf"/>
</dbReference>
<evidence type="ECO:0000256" key="4">
    <source>
        <dbReference type="SAM" id="MobiDB-lite"/>
    </source>
</evidence>
<comment type="subcellular location">
    <subcellularLocation>
        <location evidence="1 3">Nucleus</location>
    </subcellularLocation>
</comment>
<dbReference type="InterPro" id="IPR018122">
    <property type="entry name" value="TF_fork_head_CS_1"/>
</dbReference>
<organism evidence="6 7">
    <name type="scientific">Myotis brandtii</name>
    <name type="common">Brandt's bat</name>
    <dbReference type="NCBI Taxonomy" id="109478"/>
    <lineage>
        <taxon>Eukaryota</taxon>
        <taxon>Metazoa</taxon>
        <taxon>Chordata</taxon>
        <taxon>Craniata</taxon>
        <taxon>Vertebrata</taxon>
        <taxon>Euteleostomi</taxon>
        <taxon>Mammalia</taxon>
        <taxon>Eutheria</taxon>
        <taxon>Laurasiatheria</taxon>
        <taxon>Chiroptera</taxon>
        <taxon>Yangochiroptera</taxon>
        <taxon>Vespertilionidae</taxon>
        <taxon>Myotis</taxon>
    </lineage>
</organism>
<dbReference type="InterPro" id="IPR036390">
    <property type="entry name" value="WH_DNA-bd_sf"/>
</dbReference>
<gene>
    <name evidence="6" type="ORF">D623_10017795</name>
</gene>
<evidence type="ECO:0000313" key="6">
    <source>
        <dbReference type="EMBL" id="EPQ17372.1"/>
    </source>
</evidence>
<dbReference type="GO" id="GO:0003700">
    <property type="term" value="F:DNA-binding transcription factor activity"/>
    <property type="evidence" value="ECO:0007669"/>
    <property type="project" value="InterPro"/>
</dbReference>
<protein>
    <submittedName>
        <fullName evidence="6">Forkhead box protein M1</fullName>
    </submittedName>
</protein>
<dbReference type="PROSITE" id="PS50039">
    <property type="entry name" value="FORK_HEAD_3"/>
    <property type="match status" value="1"/>
</dbReference>
<evidence type="ECO:0000313" key="7">
    <source>
        <dbReference type="Proteomes" id="UP000052978"/>
    </source>
</evidence>
<dbReference type="PANTHER" id="PTHR46878">
    <property type="entry name" value="FORKHEAD BOX PROTEIN M1"/>
    <property type="match status" value="1"/>
</dbReference>
<dbReference type="Pfam" id="PF00250">
    <property type="entry name" value="Forkhead"/>
    <property type="match status" value="1"/>
</dbReference>
<proteinExistence type="predicted"/>
<dbReference type="PANTHER" id="PTHR46878:SF1">
    <property type="entry name" value="FORKHEAD BOX PROTEIN M1"/>
    <property type="match status" value="1"/>
</dbReference>
<reference evidence="6 7" key="1">
    <citation type="journal article" date="2013" name="Nat. Commun.">
        <title>Genome analysis reveals insights into physiology and longevity of the Brandt's bat Myotis brandtii.</title>
        <authorList>
            <person name="Seim I."/>
            <person name="Fang X."/>
            <person name="Xiong Z."/>
            <person name="Lobanov A.V."/>
            <person name="Huang Z."/>
            <person name="Ma S."/>
            <person name="Feng Y."/>
            <person name="Turanov A.A."/>
            <person name="Zhu Y."/>
            <person name="Lenz T.L."/>
            <person name="Gerashchenko M.V."/>
            <person name="Fan D."/>
            <person name="Hee Yim S."/>
            <person name="Yao X."/>
            <person name="Jordan D."/>
            <person name="Xiong Y."/>
            <person name="Ma Y."/>
            <person name="Lyapunov A.N."/>
            <person name="Chen G."/>
            <person name="Kulakova O.I."/>
            <person name="Sun Y."/>
            <person name="Lee S.G."/>
            <person name="Bronson R.T."/>
            <person name="Moskalev A.A."/>
            <person name="Sunyaev S.R."/>
            <person name="Zhang G."/>
            <person name="Krogh A."/>
            <person name="Wang J."/>
            <person name="Gladyshev V.N."/>
        </authorList>
    </citation>
    <scope>NUCLEOTIDE SEQUENCE [LARGE SCALE GENOMIC DNA]</scope>
</reference>
<dbReference type="PRINTS" id="PR00053">
    <property type="entry name" value="FORKHEAD"/>
</dbReference>
<evidence type="ECO:0000259" key="5">
    <source>
        <dbReference type="PROSITE" id="PS50039"/>
    </source>
</evidence>
<keyword evidence="2 3" id="KW-0238">DNA-binding</keyword>
<dbReference type="GO" id="GO:0006357">
    <property type="term" value="P:regulation of transcription by RNA polymerase II"/>
    <property type="evidence" value="ECO:0007669"/>
    <property type="project" value="TreeGrafter"/>
</dbReference>
<dbReference type="GO" id="GO:0000086">
    <property type="term" value="P:G2/M transition of mitotic cell cycle"/>
    <property type="evidence" value="ECO:0007669"/>
    <property type="project" value="InterPro"/>
</dbReference>
<name>S7Q8X9_MYOBR</name>
<evidence type="ECO:0000256" key="1">
    <source>
        <dbReference type="ARBA" id="ARBA00004123"/>
    </source>
</evidence>
<evidence type="ECO:0000256" key="2">
    <source>
        <dbReference type="ARBA" id="ARBA00023125"/>
    </source>
</evidence>
<dbReference type="InterPro" id="IPR042839">
    <property type="entry name" value="FOXM1"/>
</dbReference>
<dbReference type="GO" id="GO:0042127">
    <property type="term" value="P:regulation of cell population proliferation"/>
    <property type="evidence" value="ECO:0007669"/>
    <property type="project" value="TreeGrafter"/>
</dbReference>
<feature type="compositionally biased region" description="Basic and acidic residues" evidence="4">
    <location>
        <begin position="18"/>
        <end position="27"/>
    </location>
</feature>
<sequence>MQWLGTMSSGLGSCSIKQEMEGKENQHLEPNQVKVEKPPGGSTSWEDSVSERPPYSYVAMIQFAINRTERKCMTSKDIYTWTEDDFPYCS</sequence>
<dbReference type="AlphaFoldDB" id="S7Q8X9"/>
<accession>S7Q8X9</accession>
<dbReference type="PROSITE" id="PS00657">
    <property type="entry name" value="FORK_HEAD_1"/>
    <property type="match status" value="1"/>
</dbReference>
<dbReference type="GO" id="GO:0000977">
    <property type="term" value="F:RNA polymerase II transcription regulatory region sequence-specific DNA binding"/>
    <property type="evidence" value="ECO:0007669"/>
    <property type="project" value="TreeGrafter"/>
</dbReference>